<reference evidence="2 3" key="1">
    <citation type="submission" date="2020-12" db="EMBL/GenBank/DDBJ databases">
        <authorList>
            <person name="Shan Y."/>
        </authorList>
    </citation>
    <scope>NUCLEOTIDE SEQUENCE [LARGE SCALE GENOMIC DNA]</scope>
    <source>
        <strain evidence="3">csc3.9</strain>
    </source>
</reference>
<organism evidence="2 3">
    <name type="scientific">Spongiibacter nanhainus</name>
    <dbReference type="NCBI Taxonomy" id="2794344"/>
    <lineage>
        <taxon>Bacteria</taxon>
        <taxon>Pseudomonadati</taxon>
        <taxon>Pseudomonadota</taxon>
        <taxon>Gammaproteobacteria</taxon>
        <taxon>Cellvibrionales</taxon>
        <taxon>Spongiibacteraceae</taxon>
        <taxon>Spongiibacter</taxon>
    </lineage>
</organism>
<proteinExistence type="predicted"/>
<gene>
    <name evidence="2" type="ORF">I6N98_13470</name>
</gene>
<dbReference type="RefSeq" id="WP_198568869.1">
    <property type="nucleotide sequence ID" value="NZ_CP066167.1"/>
</dbReference>
<feature type="region of interest" description="Disordered" evidence="1">
    <location>
        <begin position="60"/>
        <end position="88"/>
    </location>
</feature>
<accession>A0A7T4QYY2</accession>
<feature type="compositionally biased region" description="Basic and acidic residues" evidence="1">
    <location>
        <begin position="73"/>
        <end position="88"/>
    </location>
</feature>
<evidence type="ECO:0000313" key="3">
    <source>
        <dbReference type="Proteomes" id="UP000596063"/>
    </source>
</evidence>
<evidence type="ECO:0000256" key="1">
    <source>
        <dbReference type="SAM" id="MobiDB-lite"/>
    </source>
</evidence>
<dbReference type="EMBL" id="CP066167">
    <property type="protein sequence ID" value="QQD17368.1"/>
    <property type="molecule type" value="Genomic_DNA"/>
</dbReference>
<evidence type="ECO:0000313" key="2">
    <source>
        <dbReference type="EMBL" id="QQD17368.1"/>
    </source>
</evidence>
<dbReference type="Proteomes" id="UP000596063">
    <property type="component" value="Chromosome"/>
</dbReference>
<dbReference type="AlphaFoldDB" id="A0A7T4QYY2"/>
<dbReference type="KEGG" id="snan:I6N98_13470"/>
<keyword evidence="3" id="KW-1185">Reference proteome</keyword>
<sequence length="88" mass="9877">MKDMISNENGDQCPFELNFEPDTFKKGDLVSYRVMGSMEDMPFVGVIVDVHDDHIMLAHYDGNESPEGPLMRGSKESRPKVSEADALQ</sequence>
<name>A0A7T4QYY2_9GAMM</name>
<protein>
    <submittedName>
        <fullName evidence="2">Uncharacterized protein</fullName>
    </submittedName>
</protein>